<dbReference type="EMBL" id="CP015453">
    <property type="protein sequence ID" value="AWH96485.1"/>
    <property type="molecule type" value="Genomic_DNA"/>
</dbReference>
<dbReference type="RefSeq" id="WP_107745619.1">
    <property type="nucleotide sequence ID" value="NZ_CP015453.1"/>
</dbReference>
<dbReference type="Gene3D" id="3.40.430.10">
    <property type="entry name" value="Dihydrofolate Reductase, subunit A"/>
    <property type="match status" value="1"/>
</dbReference>
<proteinExistence type="predicted"/>
<keyword evidence="2" id="KW-1185">Reference proteome</keyword>
<organism evidence="1 2">
    <name type="scientific">Dietzia psychralcaliphila</name>
    <dbReference type="NCBI Taxonomy" id="139021"/>
    <lineage>
        <taxon>Bacteria</taxon>
        <taxon>Bacillati</taxon>
        <taxon>Actinomycetota</taxon>
        <taxon>Actinomycetes</taxon>
        <taxon>Mycobacteriales</taxon>
        <taxon>Dietziaceae</taxon>
        <taxon>Dietzia</taxon>
    </lineage>
</organism>
<reference evidence="1 2" key="1">
    <citation type="submission" date="2016-04" db="EMBL/GenBank/DDBJ databases">
        <title>Complete genome sequence of the haloalkaliphilic hydrocarbon-degrading bacterium Dietzia psychralcaliphila ILA-1T, isolated from a drain of a fish product-processing plant.</title>
        <authorList>
            <person name="Zhao J."/>
            <person name="Hu B."/>
            <person name="Geng S."/>
            <person name="Nie Y."/>
            <person name="Tang Y."/>
        </authorList>
    </citation>
    <scope>NUCLEOTIDE SEQUENCE [LARGE SCALE GENOMIC DNA]</scope>
    <source>
        <strain evidence="1 2">ILA-1</strain>
    </source>
</reference>
<name>A0AAD0JRC3_9ACTN</name>
<dbReference type="AlphaFoldDB" id="A0AAD0JRC3"/>
<dbReference type="InterPro" id="IPR024072">
    <property type="entry name" value="DHFR-like_dom_sf"/>
</dbReference>
<sequence>MRKLIYYIAVTVDGFIADPDGRTDFFLAEGDHMAWIVEHYPETIPGHFRGPLGLSDTPPRAFDTVLLGRATHQIAVDEGLSSGYPHLRQYVVTHRPGDLPAEEGLSASDEDPVTMARRLKAEDSPLDIWLCGGGALAGELVDEIDEFRLKVNPVVLGDGIPLVAGPAGSGGRAGDVDARGDVRALPLVQRMRREFGSGVSYVEYTRS</sequence>
<protein>
    <submittedName>
        <fullName evidence="1">Deaminase</fullName>
    </submittedName>
</protein>
<dbReference type="SUPFAM" id="SSF53597">
    <property type="entry name" value="Dihydrofolate reductase-like"/>
    <property type="match status" value="1"/>
</dbReference>
<dbReference type="PANTHER" id="PTHR38011:SF11">
    <property type="entry name" value="2,5-DIAMINO-6-RIBOSYLAMINO-4(3H)-PYRIMIDINONE 5'-PHOSPHATE REDUCTASE"/>
    <property type="match status" value="1"/>
</dbReference>
<dbReference type="PANTHER" id="PTHR38011">
    <property type="entry name" value="DIHYDROFOLATE REDUCTASE FAMILY PROTEIN (AFU_ORTHOLOGUE AFUA_8G06820)"/>
    <property type="match status" value="1"/>
</dbReference>
<dbReference type="Proteomes" id="UP000244903">
    <property type="component" value="Chromosome"/>
</dbReference>
<gene>
    <name evidence="1" type="ORF">A6048_14430</name>
</gene>
<dbReference type="InterPro" id="IPR050765">
    <property type="entry name" value="Riboflavin_Biosynth_HTPR"/>
</dbReference>
<accession>A0AAD0JRC3</accession>
<evidence type="ECO:0000313" key="1">
    <source>
        <dbReference type="EMBL" id="AWH96485.1"/>
    </source>
</evidence>
<dbReference type="KEGG" id="dpc:A6048_14430"/>
<evidence type="ECO:0000313" key="2">
    <source>
        <dbReference type="Proteomes" id="UP000244903"/>
    </source>
</evidence>